<feature type="binding site" evidence="5">
    <location>
        <position position="520"/>
    </location>
    <ligand>
        <name>Fe cation</name>
        <dbReference type="ChEBI" id="CHEBI:24875"/>
        <note>catalytic</note>
    </ligand>
</feature>
<feature type="binding site" evidence="5">
    <location>
        <position position="731"/>
    </location>
    <ligand>
        <name>Fe cation</name>
        <dbReference type="ChEBI" id="CHEBI:24875"/>
        <note>catalytic</note>
    </ligand>
</feature>
<dbReference type="PANTHER" id="PTHR10543:SF24">
    <property type="entry name" value="CAROTENOID ISOMEROOXYGENASE"/>
    <property type="match status" value="1"/>
</dbReference>
<keyword evidence="4 5" id="KW-0408">Iron</keyword>
<proteinExistence type="inferred from homology"/>
<evidence type="ECO:0000313" key="8">
    <source>
        <dbReference type="Proteomes" id="UP001295423"/>
    </source>
</evidence>
<evidence type="ECO:0000256" key="1">
    <source>
        <dbReference type="ARBA" id="ARBA00006787"/>
    </source>
</evidence>
<dbReference type="GO" id="GO:0003834">
    <property type="term" value="F:beta-carotene 15,15'-dioxygenase activity"/>
    <property type="evidence" value="ECO:0007669"/>
    <property type="project" value="TreeGrafter"/>
</dbReference>
<organism evidence="7 8">
    <name type="scientific">Cylindrotheca closterium</name>
    <dbReference type="NCBI Taxonomy" id="2856"/>
    <lineage>
        <taxon>Eukaryota</taxon>
        <taxon>Sar</taxon>
        <taxon>Stramenopiles</taxon>
        <taxon>Ochrophyta</taxon>
        <taxon>Bacillariophyta</taxon>
        <taxon>Bacillariophyceae</taxon>
        <taxon>Bacillariophycidae</taxon>
        <taxon>Bacillariales</taxon>
        <taxon>Bacillariaceae</taxon>
        <taxon>Cylindrotheca</taxon>
    </lineage>
</organism>
<dbReference type="GO" id="GO:0042574">
    <property type="term" value="P:retinal metabolic process"/>
    <property type="evidence" value="ECO:0007669"/>
    <property type="project" value="TreeGrafter"/>
</dbReference>
<accession>A0AAD2G3X1</accession>
<keyword evidence="2 5" id="KW-0479">Metal-binding</keyword>
<feature type="chain" id="PRO_5042062398" evidence="6">
    <location>
        <begin position="22"/>
        <end position="739"/>
    </location>
</feature>
<keyword evidence="8" id="KW-1185">Reference proteome</keyword>
<keyword evidence="3" id="KW-0560">Oxidoreductase</keyword>
<dbReference type="AlphaFoldDB" id="A0AAD2G3X1"/>
<dbReference type="Proteomes" id="UP001295423">
    <property type="component" value="Unassembled WGS sequence"/>
</dbReference>
<evidence type="ECO:0000256" key="3">
    <source>
        <dbReference type="ARBA" id="ARBA00023002"/>
    </source>
</evidence>
<dbReference type="GO" id="GO:0016121">
    <property type="term" value="P:carotene catabolic process"/>
    <property type="evidence" value="ECO:0007669"/>
    <property type="project" value="TreeGrafter"/>
</dbReference>
<gene>
    <name evidence="7" type="ORF">CYCCA115_LOCUS17637</name>
</gene>
<dbReference type="GO" id="GO:0046872">
    <property type="term" value="F:metal ion binding"/>
    <property type="evidence" value="ECO:0007669"/>
    <property type="project" value="UniProtKB-KW"/>
</dbReference>
<name>A0AAD2G3X1_9STRA</name>
<evidence type="ECO:0000256" key="2">
    <source>
        <dbReference type="ARBA" id="ARBA00022723"/>
    </source>
</evidence>
<dbReference type="InterPro" id="IPR004294">
    <property type="entry name" value="Carotenoid_Oase"/>
</dbReference>
<protein>
    <submittedName>
        <fullName evidence="7">Uncharacterized protein</fullName>
    </submittedName>
</protein>
<feature type="binding site" evidence="5">
    <location>
        <position position="337"/>
    </location>
    <ligand>
        <name>Fe cation</name>
        <dbReference type="ChEBI" id="CHEBI:24875"/>
        <note>catalytic</note>
    </ligand>
</feature>
<evidence type="ECO:0000256" key="4">
    <source>
        <dbReference type="ARBA" id="ARBA00023004"/>
    </source>
</evidence>
<reference evidence="7" key="1">
    <citation type="submission" date="2023-08" db="EMBL/GenBank/DDBJ databases">
        <authorList>
            <person name="Audoor S."/>
            <person name="Bilcke G."/>
        </authorList>
    </citation>
    <scope>NUCLEOTIDE SEQUENCE</scope>
</reference>
<dbReference type="GO" id="GO:0010436">
    <property type="term" value="F:carotenoid dioxygenase activity"/>
    <property type="evidence" value="ECO:0007669"/>
    <property type="project" value="TreeGrafter"/>
</dbReference>
<evidence type="ECO:0000256" key="6">
    <source>
        <dbReference type="SAM" id="SignalP"/>
    </source>
</evidence>
<dbReference type="EMBL" id="CAKOGP040001981">
    <property type="protein sequence ID" value="CAJ1959216.1"/>
    <property type="molecule type" value="Genomic_DNA"/>
</dbReference>
<sequence length="739" mass="83930">MNWYARGFITTCLTVWANGLAAPKKASEYPGFNTWLTDNAIEVEPTPMEWENGGENIPAWLQGTYMKNGPARSKFGDDGPEYQNMVDGWAKINKFVIQDNGQLTYSSGFVNCPLYQDFVDHQRMTPHTILGKLMGDDFECPDLKTFAKGAQIENDNVTIEKMKVKGKTAMIASTDSATVNQFDKDNFAYRRTVQTAPLIAQDLVLMAQELLQQDGTSAMTAIEKEIIEDMLGINEQEFVNMLNDEINLDDVVNETVKGVSVHSSTMEDNEITERSLAGELSKSDAKNPVELVTMELCKTVNKAFSFIWEDILRRAFRLLWNEIQSRIPRGTFGSCAHWKKRPGQPDNFLNYGMSGLLLSPKLSLYQFTNGEVLDDSSGHRELLGEAMVPLKSLIHEFSVTPNYAIFFCYPVILDFSKVDLKSAALTMLNEDETWNELKTAARETIQPKFLIPFFEWGLDRLEPIVRAKIEKIQPSKRYPLQDLLSIMNTTAADTTHVVVFDLNERKEVMSATVDGFYGTHHVNAFEASDGTLVCDVVHAPNDALQHFTDKQFLRNHPVDETKFTTPFEIQRYTIDLVSNSIEKESWDEVFGIPAKNRRFVHQFDFPNVHPNRAGYEYRYAYGQSMIDFQRHYLIKKDLKRRDGHDMVWPNDDSDSSTNCQYSGEPFFIPTPEGSAEDDGVVLSVVLDGRRPNPNPEMIESPGESYLLVLNATTFEELDRAYLGCHIPLSIHGNWFNEIL</sequence>
<comment type="caution">
    <text evidence="7">The sequence shown here is derived from an EMBL/GenBank/DDBJ whole genome shotgun (WGS) entry which is preliminary data.</text>
</comment>
<evidence type="ECO:0000313" key="7">
    <source>
        <dbReference type="EMBL" id="CAJ1959216.1"/>
    </source>
</evidence>
<feature type="signal peptide" evidence="6">
    <location>
        <begin position="1"/>
        <end position="21"/>
    </location>
</feature>
<dbReference type="Pfam" id="PF03055">
    <property type="entry name" value="RPE65"/>
    <property type="match status" value="1"/>
</dbReference>
<comment type="cofactor">
    <cofactor evidence="5">
        <name>Fe(2+)</name>
        <dbReference type="ChEBI" id="CHEBI:29033"/>
    </cofactor>
    <text evidence="5">Binds 1 Fe(2+) ion per subunit.</text>
</comment>
<feature type="binding site" evidence="5">
    <location>
        <position position="395"/>
    </location>
    <ligand>
        <name>Fe cation</name>
        <dbReference type="ChEBI" id="CHEBI:24875"/>
        <note>catalytic</note>
    </ligand>
</feature>
<dbReference type="PANTHER" id="PTHR10543">
    <property type="entry name" value="BETA-CAROTENE DIOXYGENASE"/>
    <property type="match status" value="1"/>
</dbReference>
<comment type="similarity">
    <text evidence="1">Belongs to the carotenoid oxygenase family.</text>
</comment>
<keyword evidence="6" id="KW-0732">Signal</keyword>
<evidence type="ECO:0000256" key="5">
    <source>
        <dbReference type="PIRSR" id="PIRSR604294-1"/>
    </source>
</evidence>